<dbReference type="GeneID" id="27696543"/>
<dbReference type="Proteomes" id="UP000053789">
    <property type="component" value="Unassembled WGS sequence"/>
</dbReference>
<protein>
    <recommendedName>
        <fullName evidence="8">GED domain-containing protein</fullName>
    </recommendedName>
</protein>
<dbReference type="InterPro" id="IPR020850">
    <property type="entry name" value="GED_dom"/>
</dbReference>
<feature type="domain" description="Dynamin-type G" evidence="5">
    <location>
        <begin position="33"/>
        <end position="318"/>
    </location>
</feature>
<dbReference type="GO" id="GO:0016020">
    <property type="term" value="C:membrane"/>
    <property type="evidence" value="ECO:0007669"/>
    <property type="project" value="TreeGrafter"/>
</dbReference>
<dbReference type="GO" id="GO:0005874">
    <property type="term" value="C:microtubule"/>
    <property type="evidence" value="ECO:0007669"/>
    <property type="project" value="TreeGrafter"/>
</dbReference>
<dbReference type="InterPro" id="IPR001401">
    <property type="entry name" value="Dynamin_GTPase"/>
</dbReference>
<evidence type="ECO:0000313" key="7">
    <source>
        <dbReference type="Proteomes" id="UP000053789"/>
    </source>
</evidence>
<dbReference type="OrthoDB" id="415706at2759"/>
<dbReference type="InterPro" id="IPR030381">
    <property type="entry name" value="G_DYNAMIN_dom"/>
</dbReference>
<dbReference type="PANTHER" id="PTHR11566:SF21">
    <property type="entry name" value="DYNAMIN RELATED PROTEIN 1, ISOFORM A"/>
    <property type="match status" value="1"/>
</dbReference>
<dbReference type="EMBL" id="KN846984">
    <property type="protein sequence ID" value="KIW95034.1"/>
    <property type="molecule type" value="Genomic_DNA"/>
</dbReference>
<gene>
    <name evidence="6" type="ORF">Z519_03615</name>
</gene>
<evidence type="ECO:0008006" key="8">
    <source>
        <dbReference type="Google" id="ProtNLM"/>
    </source>
</evidence>
<dbReference type="InterPro" id="IPR022812">
    <property type="entry name" value="Dynamin"/>
</dbReference>
<dbReference type="HOGENOM" id="CLU_008964_7_3_1"/>
<evidence type="ECO:0000259" key="5">
    <source>
        <dbReference type="PROSITE" id="PS51718"/>
    </source>
</evidence>
<evidence type="ECO:0000313" key="6">
    <source>
        <dbReference type="EMBL" id="KIW95034.1"/>
    </source>
</evidence>
<dbReference type="GO" id="GO:0000266">
    <property type="term" value="P:mitochondrial fission"/>
    <property type="evidence" value="ECO:0007669"/>
    <property type="project" value="TreeGrafter"/>
</dbReference>
<dbReference type="GO" id="GO:0008017">
    <property type="term" value="F:microtubule binding"/>
    <property type="evidence" value="ECO:0007669"/>
    <property type="project" value="TreeGrafter"/>
</dbReference>
<evidence type="ECO:0000259" key="4">
    <source>
        <dbReference type="PROSITE" id="PS51388"/>
    </source>
</evidence>
<sequence length="761" mass="86208">MAPTQPDVHLQIPEHDELLDAVDCLRSQGIQRYIDLPQLIVCGDQSAGKSSVLEAISGGLHFPTKDTLCTRFATELILRRGPISHVKITIIPDKTRTEAEQEALTSFVPPTTSLDQFPQIVDAAAVAMGIDGARKAFSKDTLRVELSGPTQPHLTLVDLPGLYHAGDEHQSARDAKLICKLVTDYMARERSIILAVVSAQNNYNNQIVTEYARERDPLGFRTLGIITKPDTLDPDSSMQKFYQELVQKDYGNFKLGWHMLRNRGYSDRDSSTAERDLVEDEFFEQEDWKAMPKGRVGIKSLRSRLSRILLSHISKELPQLLCDVESGIAHCQRRLQELGQPRHTVALQRKHLHDASKKFSDLVKDAVNGDYSDPFFHDSCEEVGYKRRLRAVVQNVMQEFTEEMRLRGHTLRLVDNKSDLKALKEHTYTEIRTREEFLEYVNIRMKINRGTELPGIFNPGVIGELFRRQSERWEEIIHRAREKMLRATEDMIGHALGHVTDPRTAHAIQLYLVQPRMDEIRKGFYEKTNEVLRPHQKDHPTTLNNSFIKDLQKRRRQETRRLMAEKLAKFFGKDPEGEGGSGPVYSGEFNMRALLDSLVTQTEIDFDRFACLEATNAMEAYYKVALKTVIDAFNMYAVEGTLLKQLPDLLPREVVEQLDEDTLADVAAESAESIAERADHEQKCSTLQQSLKTLQRLKITRIPELDSVQKPTLPLGPEAGVDSSSTSIVEPNTPKERERAASKASTSHDSAIGIGHEEVKG</sequence>
<dbReference type="PRINTS" id="PR00195">
    <property type="entry name" value="DYNAMIN"/>
</dbReference>
<keyword evidence="7" id="KW-1185">Reference proteome</keyword>
<dbReference type="GO" id="GO:0005525">
    <property type="term" value="F:GTP binding"/>
    <property type="evidence" value="ECO:0007669"/>
    <property type="project" value="InterPro"/>
</dbReference>
<dbReference type="Pfam" id="PF00350">
    <property type="entry name" value="Dynamin_N"/>
    <property type="match status" value="1"/>
</dbReference>
<dbReference type="Gene3D" id="3.40.50.300">
    <property type="entry name" value="P-loop containing nucleotide triphosphate hydrolases"/>
    <property type="match status" value="1"/>
</dbReference>
<dbReference type="SMART" id="SM00053">
    <property type="entry name" value="DYNc"/>
    <property type="match status" value="1"/>
</dbReference>
<dbReference type="InterPro" id="IPR045063">
    <property type="entry name" value="Dynamin_N"/>
</dbReference>
<dbReference type="GO" id="GO:0048312">
    <property type="term" value="P:intracellular distribution of mitochondria"/>
    <property type="evidence" value="ECO:0007669"/>
    <property type="project" value="TreeGrafter"/>
</dbReference>
<feature type="region of interest" description="Disordered" evidence="3">
    <location>
        <begin position="708"/>
        <end position="761"/>
    </location>
</feature>
<dbReference type="SUPFAM" id="SSF52540">
    <property type="entry name" value="P-loop containing nucleoside triphosphate hydrolases"/>
    <property type="match status" value="1"/>
</dbReference>
<dbReference type="FunFam" id="3.40.50.300:FF:001425">
    <property type="entry name" value="Dynamin GTPase, putative"/>
    <property type="match status" value="1"/>
</dbReference>
<dbReference type="AlphaFoldDB" id="A0A0D2IE45"/>
<dbReference type="PROSITE" id="PS51388">
    <property type="entry name" value="GED"/>
    <property type="match status" value="1"/>
</dbReference>
<dbReference type="GO" id="GO:0016559">
    <property type="term" value="P:peroxisome fission"/>
    <property type="evidence" value="ECO:0007669"/>
    <property type="project" value="TreeGrafter"/>
</dbReference>
<dbReference type="CDD" id="cd08771">
    <property type="entry name" value="DLP_1"/>
    <property type="match status" value="1"/>
</dbReference>
<name>A0A0D2IE45_CLAB1</name>
<keyword evidence="1" id="KW-0547">Nucleotide-binding</keyword>
<evidence type="ECO:0000256" key="1">
    <source>
        <dbReference type="ARBA" id="ARBA00022741"/>
    </source>
</evidence>
<keyword evidence="2" id="KW-0342">GTP-binding</keyword>
<dbReference type="GO" id="GO:0006897">
    <property type="term" value="P:endocytosis"/>
    <property type="evidence" value="ECO:0007669"/>
    <property type="project" value="TreeGrafter"/>
</dbReference>
<evidence type="ECO:0000256" key="3">
    <source>
        <dbReference type="SAM" id="MobiDB-lite"/>
    </source>
</evidence>
<dbReference type="InterPro" id="IPR027417">
    <property type="entry name" value="P-loop_NTPase"/>
</dbReference>
<dbReference type="VEuPathDB" id="FungiDB:Z519_03615"/>
<reference evidence="6" key="1">
    <citation type="submission" date="2015-01" db="EMBL/GenBank/DDBJ databases">
        <title>The Genome Sequence of Cladophialophora bantiana CBS 173.52.</title>
        <authorList>
            <consortium name="The Broad Institute Genomics Platform"/>
            <person name="Cuomo C."/>
            <person name="de Hoog S."/>
            <person name="Gorbushina A."/>
            <person name="Stielow B."/>
            <person name="Teixiera M."/>
            <person name="Abouelleil A."/>
            <person name="Chapman S.B."/>
            <person name="Priest M."/>
            <person name="Young S.K."/>
            <person name="Wortman J."/>
            <person name="Nusbaum C."/>
            <person name="Birren B."/>
        </authorList>
    </citation>
    <scope>NUCLEOTIDE SEQUENCE [LARGE SCALE GENOMIC DNA]</scope>
    <source>
        <strain evidence="6">CBS 173.52</strain>
    </source>
</reference>
<dbReference type="InterPro" id="IPR000375">
    <property type="entry name" value="Dynamin_stalk"/>
</dbReference>
<dbReference type="Pfam" id="PF01031">
    <property type="entry name" value="Dynamin_M"/>
    <property type="match status" value="1"/>
</dbReference>
<dbReference type="GO" id="GO:0003924">
    <property type="term" value="F:GTPase activity"/>
    <property type="evidence" value="ECO:0007669"/>
    <property type="project" value="InterPro"/>
</dbReference>
<evidence type="ECO:0000256" key="2">
    <source>
        <dbReference type="ARBA" id="ARBA00023134"/>
    </source>
</evidence>
<organism evidence="6 7">
    <name type="scientific">Cladophialophora bantiana (strain ATCC 10958 / CBS 173.52 / CDC B-1940 / NIH 8579)</name>
    <name type="common">Xylohypha bantiana</name>
    <dbReference type="NCBI Taxonomy" id="1442370"/>
    <lineage>
        <taxon>Eukaryota</taxon>
        <taxon>Fungi</taxon>
        <taxon>Dikarya</taxon>
        <taxon>Ascomycota</taxon>
        <taxon>Pezizomycotina</taxon>
        <taxon>Eurotiomycetes</taxon>
        <taxon>Chaetothyriomycetidae</taxon>
        <taxon>Chaetothyriales</taxon>
        <taxon>Herpotrichiellaceae</taxon>
        <taxon>Cladophialophora</taxon>
    </lineage>
</organism>
<dbReference type="GO" id="GO:0005739">
    <property type="term" value="C:mitochondrion"/>
    <property type="evidence" value="ECO:0007669"/>
    <property type="project" value="TreeGrafter"/>
</dbReference>
<dbReference type="PANTHER" id="PTHR11566">
    <property type="entry name" value="DYNAMIN"/>
    <property type="match status" value="1"/>
</dbReference>
<proteinExistence type="predicted"/>
<feature type="domain" description="GED" evidence="4">
    <location>
        <begin position="611"/>
        <end position="702"/>
    </location>
</feature>
<accession>A0A0D2IE45</accession>
<dbReference type="PROSITE" id="PS51718">
    <property type="entry name" value="G_DYNAMIN_2"/>
    <property type="match status" value="1"/>
</dbReference>
<dbReference type="RefSeq" id="XP_016621703.1">
    <property type="nucleotide sequence ID" value="XM_016761365.1"/>
</dbReference>